<dbReference type="PANTHER" id="PTHR30055">
    <property type="entry name" value="HTH-TYPE TRANSCRIPTIONAL REGULATOR RUTR"/>
    <property type="match status" value="1"/>
</dbReference>
<proteinExistence type="predicted"/>
<name>A0A516X5D3_9ACTN</name>
<dbReference type="SUPFAM" id="SSF48498">
    <property type="entry name" value="Tetracyclin repressor-like, C-terminal domain"/>
    <property type="match status" value="1"/>
</dbReference>
<sequence length="298" mass="33230">MHRSRRGPAHSRSQSPGVASCDRRARPRVGCTRNGRRHTVRRTAYADDRRRARSLPHRDRAQHRGTHVAKRKDNSEIDGRKLRWQEHKLARRAELSDGALAAIRARGSNTGMDEIAAEIGVSKTVLYRYFDDKADLTSAATMRFMETRLAPALAAALGQEDLDEFDLAEAAISVYVRTVADEPEIYPFIMGMTSGGTGVRAALENSERIVAELLAGVLSERLRRLGFLTEGSLTWAYGVVGAVQLATHRWMMDRSTPVEELIEHLLMLAWGGITAIAHAQGDRRVFMSERHELPVPKA</sequence>
<evidence type="ECO:0000259" key="4">
    <source>
        <dbReference type="PROSITE" id="PS50977"/>
    </source>
</evidence>
<dbReference type="AlphaFoldDB" id="A0A516X5D3"/>
<dbReference type="InterPro" id="IPR009057">
    <property type="entry name" value="Homeodomain-like_sf"/>
</dbReference>
<dbReference type="PANTHER" id="PTHR30055:SF160">
    <property type="entry name" value="TRANSCRIPTIONAL REGULATORY PROTEIN (PROBABLY ASNC-FAMILY)-RELATED"/>
    <property type="match status" value="1"/>
</dbReference>
<dbReference type="EMBL" id="CP041765">
    <property type="protein sequence ID" value="QDQ98277.1"/>
    <property type="molecule type" value="Genomic_DNA"/>
</dbReference>
<dbReference type="Pfam" id="PF00440">
    <property type="entry name" value="TetR_N"/>
    <property type="match status" value="1"/>
</dbReference>
<gene>
    <name evidence="5" type="ORF">FO059_14380</name>
</gene>
<dbReference type="GO" id="GO:0003700">
    <property type="term" value="F:DNA-binding transcription factor activity"/>
    <property type="evidence" value="ECO:0007669"/>
    <property type="project" value="TreeGrafter"/>
</dbReference>
<dbReference type="Pfam" id="PF19344">
    <property type="entry name" value="TetR_C_32"/>
    <property type="match status" value="1"/>
</dbReference>
<dbReference type="InterPro" id="IPR001647">
    <property type="entry name" value="HTH_TetR"/>
</dbReference>
<dbReference type="InterPro" id="IPR050109">
    <property type="entry name" value="HTH-type_TetR-like_transc_reg"/>
</dbReference>
<keyword evidence="1 2" id="KW-0238">DNA-binding</keyword>
<dbReference type="Proteomes" id="UP000317344">
    <property type="component" value="Chromosome"/>
</dbReference>
<keyword evidence="6" id="KW-1185">Reference proteome</keyword>
<feature type="compositionally biased region" description="Basic residues" evidence="3">
    <location>
        <begin position="51"/>
        <end position="70"/>
    </location>
</feature>
<protein>
    <submittedName>
        <fullName evidence="5">TetR family transcriptional regulator</fullName>
    </submittedName>
</protein>
<evidence type="ECO:0000313" key="6">
    <source>
        <dbReference type="Proteomes" id="UP000317344"/>
    </source>
</evidence>
<reference evidence="5 6" key="2">
    <citation type="submission" date="2019-07" db="EMBL/GenBank/DDBJ databases">
        <authorList>
            <person name="Huang Y."/>
        </authorList>
    </citation>
    <scope>NUCLEOTIDE SEQUENCE [LARGE SCALE GENOMIC DNA]</scope>
    <source>
        <strain evidence="5 6">HY188</strain>
    </source>
</reference>
<reference evidence="5 6" key="1">
    <citation type="submission" date="2019-07" db="EMBL/GenBank/DDBJ databases">
        <title>Tomitella cavernea sp. nov., an actinomycete isolated from soil.</title>
        <authorList>
            <person name="Cheng J."/>
        </authorList>
    </citation>
    <scope>NUCLEOTIDE SEQUENCE [LARGE SCALE GENOMIC DNA]</scope>
    <source>
        <strain evidence="5 6">HY188</strain>
    </source>
</reference>
<dbReference type="KEGG" id="toy:FO059_14380"/>
<organism evidence="5 6">
    <name type="scientific">Tomitella fengzijianii</name>
    <dbReference type="NCBI Taxonomy" id="2597660"/>
    <lineage>
        <taxon>Bacteria</taxon>
        <taxon>Bacillati</taxon>
        <taxon>Actinomycetota</taxon>
        <taxon>Actinomycetes</taxon>
        <taxon>Mycobacteriales</taxon>
        <taxon>Tomitella</taxon>
    </lineage>
</organism>
<dbReference type="PROSITE" id="PS50977">
    <property type="entry name" value="HTH_TETR_2"/>
    <property type="match status" value="1"/>
</dbReference>
<feature type="region of interest" description="Disordered" evidence="3">
    <location>
        <begin position="1"/>
        <end position="80"/>
    </location>
</feature>
<evidence type="ECO:0000256" key="1">
    <source>
        <dbReference type="ARBA" id="ARBA00023125"/>
    </source>
</evidence>
<dbReference type="InterPro" id="IPR036271">
    <property type="entry name" value="Tet_transcr_reg_TetR-rel_C_sf"/>
</dbReference>
<dbReference type="SUPFAM" id="SSF46689">
    <property type="entry name" value="Homeodomain-like"/>
    <property type="match status" value="1"/>
</dbReference>
<feature type="domain" description="HTH tetR-type" evidence="4">
    <location>
        <begin position="89"/>
        <end position="148"/>
    </location>
</feature>
<evidence type="ECO:0000313" key="5">
    <source>
        <dbReference type="EMBL" id="QDQ98277.1"/>
    </source>
</evidence>
<feature type="compositionally biased region" description="Basic and acidic residues" evidence="3">
    <location>
        <begin position="71"/>
        <end position="80"/>
    </location>
</feature>
<evidence type="ECO:0000256" key="3">
    <source>
        <dbReference type="SAM" id="MobiDB-lite"/>
    </source>
</evidence>
<accession>A0A516X5D3</accession>
<dbReference type="OrthoDB" id="4542604at2"/>
<evidence type="ECO:0000256" key="2">
    <source>
        <dbReference type="PROSITE-ProRule" id="PRU00335"/>
    </source>
</evidence>
<feature type="DNA-binding region" description="H-T-H motif" evidence="2">
    <location>
        <begin position="111"/>
        <end position="130"/>
    </location>
</feature>
<dbReference type="InterPro" id="IPR045823">
    <property type="entry name" value="TetR_C_32"/>
</dbReference>
<dbReference type="Gene3D" id="1.10.357.10">
    <property type="entry name" value="Tetracycline Repressor, domain 2"/>
    <property type="match status" value="1"/>
</dbReference>
<dbReference type="GO" id="GO:0000976">
    <property type="term" value="F:transcription cis-regulatory region binding"/>
    <property type="evidence" value="ECO:0007669"/>
    <property type="project" value="TreeGrafter"/>
</dbReference>